<evidence type="ECO:0000259" key="1">
    <source>
        <dbReference type="SMART" id="SM00387"/>
    </source>
</evidence>
<organism evidence="2 3">
    <name type="scientific">Labilithrix luteola</name>
    <dbReference type="NCBI Taxonomy" id="1391654"/>
    <lineage>
        <taxon>Bacteria</taxon>
        <taxon>Pseudomonadati</taxon>
        <taxon>Myxococcota</taxon>
        <taxon>Polyangia</taxon>
        <taxon>Polyangiales</taxon>
        <taxon>Labilitrichaceae</taxon>
        <taxon>Labilithrix</taxon>
    </lineage>
</organism>
<dbReference type="Proteomes" id="UP000064967">
    <property type="component" value="Chromosome"/>
</dbReference>
<evidence type="ECO:0000313" key="2">
    <source>
        <dbReference type="EMBL" id="AKU99305.1"/>
    </source>
</evidence>
<dbReference type="EMBL" id="CP012333">
    <property type="protein sequence ID" value="AKU99305.1"/>
    <property type="molecule type" value="Genomic_DNA"/>
</dbReference>
<proteinExistence type="predicted"/>
<dbReference type="STRING" id="1391654.AKJ09_05969"/>
<reference evidence="2 3" key="1">
    <citation type="submission" date="2015-08" db="EMBL/GenBank/DDBJ databases">
        <authorList>
            <person name="Babu N.S."/>
            <person name="Beckwith C.J."/>
            <person name="Beseler K.G."/>
            <person name="Brison A."/>
            <person name="Carone J.V."/>
            <person name="Caskin T.P."/>
            <person name="Diamond M."/>
            <person name="Durham M.E."/>
            <person name="Foxe J.M."/>
            <person name="Go M."/>
            <person name="Henderson B.A."/>
            <person name="Jones I.B."/>
            <person name="McGettigan J.A."/>
            <person name="Micheletti S.J."/>
            <person name="Nasrallah M.E."/>
            <person name="Ortiz D."/>
            <person name="Piller C.R."/>
            <person name="Privatt S.R."/>
            <person name="Schneider S.L."/>
            <person name="Sharp S."/>
            <person name="Smith T.C."/>
            <person name="Stanton J.D."/>
            <person name="Ullery H.E."/>
            <person name="Wilson R.J."/>
            <person name="Serrano M.G."/>
            <person name="Buck G."/>
            <person name="Lee V."/>
            <person name="Wang Y."/>
            <person name="Carvalho R."/>
            <person name="Voegtly L."/>
            <person name="Shi R."/>
            <person name="Duckworth R."/>
            <person name="Johnson A."/>
            <person name="Loviza R."/>
            <person name="Walstead R."/>
            <person name="Shah Z."/>
            <person name="Kiflezghi M."/>
            <person name="Wade K."/>
            <person name="Ball S.L."/>
            <person name="Bradley K.W."/>
            <person name="Asai D.J."/>
            <person name="Bowman C.A."/>
            <person name="Russell D.A."/>
            <person name="Pope W.H."/>
            <person name="Jacobs-Sera D."/>
            <person name="Hendrix R.W."/>
            <person name="Hatfull G.F."/>
        </authorList>
    </citation>
    <scope>NUCLEOTIDE SEQUENCE [LARGE SCALE GENOMIC DNA]</scope>
    <source>
        <strain evidence="2 3">DSM 27648</strain>
    </source>
</reference>
<dbReference type="SMART" id="SM00387">
    <property type="entry name" value="HATPase_c"/>
    <property type="match status" value="1"/>
</dbReference>
<dbReference type="CDD" id="cd16934">
    <property type="entry name" value="HATPase_RsbT-like"/>
    <property type="match status" value="1"/>
</dbReference>
<dbReference type="PATRIC" id="fig|1391654.3.peg.6061"/>
<gene>
    <name evidence="2" type="ORF">AKJ09_05969</name>
</gene>
<dbReference type="KEGG" id="llu:AKJ09_05969"/>
<dbReference type="Gene3D" id="3.30.565.10">
    <property type="entry name" value="Histidine kinase-like ATPase, C-terminal domain"/>
    <property type="match status" value="1"/>
</dbReference>
<dbReference type="InterPro" id="IPR003594">
    <property type="entry name" value="HATPase_dom"/>
</dbReference>
<accession>A0A0K1Q0K2</accession>
<dbReference type="AlphaFoldDB" id="A0A0K1Q0K2"/>
<dbReference type="Pfam" id="PF02518">
    <property type="entry name" value="HATPase_c"/>
    <property type="match status" value="1"/>
</dbReference>
<keyword evidence="3" id="KW-1185">Reference proteome</keyword>
<name>A0A0K1Q0K2_9BACT</name>
<feature type="domain" description="Histidine kinase/HSP90-like ATPase" evidence="1">
    <location>
        <begin position="44"/>
        <end position="143"/>
    </location>
</feature>
<protein>
    <submittedName>
        <fullName evidence="2">Anti-sigma B factor RsbT</fullName>
    </submittedName>
</protein>
<dbReference type="RefSeq" id="WP_205633816.1">
    <property type="nucleotide sequence ID" value="NZ_CP012333.1"/>
</dbReference>
<dbReference type="SUPFAM" id="SSF55874">
    <property type="entry name" value="ATPase domain of HSP90 chaperone/DNA topoisomerase II/histidine kinase"/>
    <property type="match status" value="1"/>
</dbReference>
<dbReference type="InterPro" id="IPR036890">
    <property type="entry name" value="HATPase_C_sf"/>
</dbReference>
<sequence length="144" mass="15520">MNLPESSRSAPGARREILITSEHDVIQARTGAKRMADETGFSIPDSVKIATVVSELARNIVVYAQKGRVEFEVFRTPRVGIEIVAVDDGPGIADVAHVLSGKYRSRTGMGLGLVGSKRLVDEFSVDSAPGKGTRVVARKYVVPR</sequence>
<evidence type="ECO:0000313" key="3">
    <source>
        <dbReference type="Proteomes" id="UP000064967"/>
    </source>
</evidence>